<evidence type="ECO:0000313" key="3">
    <source>
        <dbReference type="Proteomes" id="UP000479132"/>
    </source>
</evidence>
<dbReference type="EMBL" id="JAALLS010000002">
    <property type="protein sequence ID" value="NGP87092.1"/>
    <property type="molecule type" value="Genomic_DNA"/>
</dbReference>
<sequence>MKISMTSVHVDDPLKAFEFYTETLDFKEQMYMPEAKVAIVVSPEEPEGTALLLEPSDNPVAQHYKQGLYEEGLPAIVLEVDDIWQEYDRLTKAGVEFKKEPTQTDWGYEAIFDDTCGNYIQMTQV</sequence>
<dbReference type="PROSITE" id="PS51819">
    <property type="entry name" value="VOC"/>
    <property type="match status" value="1"/>
</dbReference>
<evidence type="ECO:0000313" key="2">
    <source>
        <dbReference type="EMBL" id="NGP87092.1"/>
    </source>
</evidence>
<comment type="caution">
    <text evidence="2">The sequence shown here is derived from an EMBL/GenBank/DDBJ whole genome shotgun (WGS) entry which is preliminary data.</text>
</comment>
<keyword evidence="3" id="KW-1185">Reference proteome</keyword>
<dbReference type="InterPro" id="IPR029068">
    <property type="entry name" value="Glyas_Bleomycin-R_OHBP_Dase"/>
</dbReference>
<organism evidence="2 3">
    <name type="scientific">Fodinibius halophilus</name>
    <dbReference type="NCBI Taxonomy" id="1736908"/>
    <lineage>
        <taxon>Bacteria</taxon>
        <taxon>Pseudomonadati</taxon>
        <taxon>Balneolota</taxon>
        <taxon>Balneolia</taxon>
        <taxon>Balneolales</taxon>
        <taxon>Balneolaceae</taxon>
        <taxon>Fodinibius</taxon>
    </lineage>
</organism>
<protein>
    <submittedName>
        <fullName evidence="2">Glyoxalase</fullName>
    </submittedName>
</protein>
<dbReference type="Gene3D" id="3.10.180.10">
    <property type="entry name" value="2,3-Dihydroxybiphenyl 1,2-Dioxygenase, domain 1"/>
    <property type="match status" value="1"/>
</dbReference>
<dbReference type="PANTHER" id="PTHR36437">
    <property type="entry name" value="GLYOXALASE/BLEOMYCIN RESISTANCE PROTEIN/DIOXYGENASE"/>
    <property type="match status" value="1"/>
</dbReference>
<name>A0A6M1T9Q5_9BACT</name>
<reference evidence="2 3" key="1">
    <citation type="submission" date="2020-02" db="EMBL/GenBank/DDBJ databases">
        <title>Aliifodinibius halophilus 2W32, complete genome.</title>
        <authorList>
            <person name="Li Y."/>
            <person name="Wu S."/>
        </authorList>
    </citation>
    <scope>NUCLEOTIDE SEQUENCE [LARGE SCALE GENOMIC DNA]</scope>
    <source>
        <strain evidence="2 3">2W32</strain>
    </source>
</reference>
<dbReference type="InterPro" id="IPR004360">
    <property type="entry name" value="Glyas_Fos-R_dOase_dom"/>
</dbReference>
<dbReference type="AlphaFoldDB" id="A0A6M1T9Q5"/>
<proteinExistence type="predicted"/>
<dbReference type="RefSeq" id="WP_165265535.1">
    <property type="nucleotide sequence ID" value="NZ_JAALLS010000002.1"/>
</dbReference>
<feature type="domain" description="VOC" evidence="1">
    <location>
        <begin position="2"/>
        <end position="125"/>
    </location>
</feature>
<gene>
    <name evidence="2" type="ORF">G3569_01895</name>
</gene>
<dbReference type="InterPro" id="IPR037523">
    <property type="entry name" value="VOC_core"/>
</dbReference>
<evidence type="ECO:0000259" key="1">
    <source>
        <dbReference type="PROSITE" id="PS51819"/>
    </source>
</evidence>
<dbReference type="PANTHER" id="PTHR36437:SF2">
    <property type="entry name" value="GLYOXALASE_BLEOMYCIN RESISTANCE PROTEIN_DIOXYGENASE"/>
    <property type="match status" value="1"/>
</dbReference>
<dbReference type="SUPFAM" id="SSF54593">
    <property type="entry name" value="Glyoxalase/Bleomycin resistance protein/Dihydroxybiphenyl dioxygenase"/>
    <property type="match status" value="1"/>
</dbReference>
<dbReference type="Pfam" id="PF00903">
    <property type="entry name" value="Glyoxalase"/>
    <property type="match status" value="1"/>
</dbReference>
<accession>A0A6M1T9Q5</accession>
<dbReference type="Proteomes" id="UP000479132">
    <property type="component" value="Unassembled WGS sequence"/>
</dbReference>